<proteinExistence type="inferred from homology"/>
<dbReference type="Gene3D" id="2.60.120.200">
    <property type="match status" value="1"/>
</dbReference>
<dbReference type="PANTHER" id="PTHR10963">
    <property type="entry name" value="GLYCOSYL HYDROLASE-RELATED"/>
    <property type="match status" value="1"/>
</dbReference>
<dbReference type="PANTHER" id="PTHR10963:SF55">
    <property type="entry name" value="GLYCOSIDE HYDROLASE FAMILY 16 PROTEIN"/>
    <property type="match status" value="1"/>
</dbReference>
<gene>
    <name evidence="5" type="ORF">CCMP2556_LOCUS9560</name>
</gene>
<reference evidence="5 6" key="1">
    <citation type="submission" date="2024-02" db="EMBL/GenBank/DDBJ databases">
        <authorList>
            <person name="Chen Y."/>
            <person name="Shah S."/>
            <person name="Dougan E. K."/>
            <person name="Thang M."/>
            <person name="Chan C."/>
        </authorList>
    </citation>
    <scope>NUCLEOTIDE SEQUENCE [LARGE SCALE GENOMIC DNA]</scope>
</reference>
<feature type="domain" description="GH16" evidence="4">
    <location>
        <begin position="193"/>
        <end position="489"/>
    </location>
</feature>
<dbReference type="Proteomes" id="UP001642484">
    <property type="component" value="Unassembled WGS sequence"/>
</dbReference>
<dbReference type="InterPro" id="IPR013320">
    <property type="entry name" value="ConA-like_dom_sf"/>
</dbReference>
<evidence type="ECO:0000256" key="3">
    <source>
        <dbReference type="SAM" id="SignalP"/>
    </source>
</evidence>
<protein>
    <recommendedName>
        <fullName evidence="4">GH16 domain-containing protein</fullName>
    </recommendedName>
</protein>
<organism evidence="5 6">
    <name type="scientific">Durusdinium trenchii</name>
    <dbReference type="NCBI Taxonomy" id="1381693"/>
    <lineage>
        <taxon>Eukaryota</taxon>
        <taxon>Sar</taxon>
        <taxon>Alveolata</taxon>
        <taxon>Dinophyceae</taxon>
        <taxon>Suessiales</taxon>
        <taxon>Symbiodiniaceae</taxon>
        <taxon>Durusdinium</taxon>
    </lineage>
</organism>
<dbReference type="PROSITE" id="PS51762">
    <property type="entry name" value="GH16_2"/>
    <property type="match status" value="1"/>
</dbReference>
<dbReference type="InterPro" id="IPR050546">
    <property type="entry name" value="Glycosyl_Hydrlase_16"/>
</dbReference>
<dbReference type="CDD" id="cd08023">
    <property type="entry name" value="GH16_laminarinase_like"/>
    <property type="match status" value="1"/>
</dbReference>
<evidence type="ECO:0000313" key="6">
    <source>
        <dbReference type="Proteomes" id="UP001642484"/>
    </source>
</evidence>
<comment type="caution">
    <text evidence="5">The sequence shown here is derived from an EMBL/GenBank/DDBJ whole genome shotgun (WGS) entry which is preliminary data.</text>
</comment>
<keyword evidence="3" id="KW-0732">Signal</keyword>
<dbReference type="InterPro" id="IPR000757">
    <property type="entry name" value="Beta-glucanase-like"/>
</dbReference>
<keyword evidence="6" id="KW-1185">Reference proteome</keyword>
<name>A0ABP0J4C5_9DINO</name>
<comment type="similarity">
    <text evidence="1">Belongs to the glycosyl hydrolase 16 family.</text>
</comment>
<feature type="compositionally biased region" description="Polar residues" evidence="2">
    <location>
        <begin position="82"/>
        <end position="93"/>
    </location>
</feature>
<evidence type="ECO:0000313" key="5">
    <source>
        <dbReference type="EMBL" id="CAK9009224.1"/>
    </source>
</evidence>
<evidence type="ECO:0000256" key="2">
    <source>
        <dbReference type="SAM" id="MobiDB-lite"/>
    </source>
</evidence>
<feature type="chain" id="PRO_5045471849" description="GH16 domain-containing protein" evidence="3">
    <location>
        <begin position="18"/>
        <end position="511"/>
    </location>
</feature>
<accession>A0ABP0J4C5</accession>
<evidence type="ECO:0000256" key="1">
    <source>
        <dbReference type="ARBA" id="ARBA00006865"/>
    </source>
</evidence>
<dbReference type="Pfam" id="PF00722">
    <property type="entry name" value="Glyco_hydro_16"/>
    <property type="match status" value="1"/>
</dbReference>
<dbReference type="EMBL" id="CAXAMN010004446">
    <property type="protein sequence ID" value="CAK9009224.1"/>
    <property type="molecule type" value="Genomic_DNA"/>
</dbReference>
<dbReference type="SUPFAM" id="SSF49899">
    <property type="entry name" value="Concanavalin A-like lectins/glucanases"/>
    <property type="match status" value="1"/>
</dbReference>
<evidence type="ECO:0000259" key="4">
    <source>
        <dbReference type="PROSITE" id="PS51762"/>
    </source>
</evidence>
<feature type="region of interest" description="Disordered" evidence="2">
    <location>
        <begin position="76"/>
        <end position="96"/>
    </location>
</feature>
<sequence>MLLELLILQQLAIQAFSDESFVKADGSINVQKRHHHIHRGHEEPSELERRRELLAREAPSMSSLLAEIEAATQSEARAEVANVTSTPKPTPTRQDSKFPVISEWACALMCAGHAEDGCCTYKSNAKRVGDENDGDNHEEDTGLCEFRPGYLGVDETLAEEDWTASQCIAGYSTSKCAEWKPGKCMGKAQDLSTASKGLPIWDLAFEDHFDRLTCVPDRNGVLRPNPETWTTEIGYKRGKESQFYLPDNVECKDGALVITAKRERSKGEATCEVKGSDPDLDVEACQVCAPPTLEYNAPCDRVAGDGWPVCDCSLGAEYTSGSLVSRHKQEFSYGLLEVRAKIDTRPGLWPALWAVGDFDKVPWPKNGEIDILDAFQGMLKASVIHAGESGGAEDAVFHGSARRINAEWERSFHTWALEWDEEFISIRVDRQELLRLDLTVADPVRTSWPNPFKSGKKPLGPRPWGPEIHLTQAAQRERESVRRILGSTFFCAVHSSGPKKSSQLASVWSCL</sequence>
<feature type="signal peptide" evidence="3">
    <location>
        <begin position="1"/>
        <end position="17"/>
    </location>
</feature>